<sequence>MNLRSGKSVDSVLDREQTKRKANRPRPTPAESQCEEQQLLLQVVVAVALIFIGLVLYVEWNNLWFGRTTAQNLALMAPVPSDKAKTGYTLPSSGSTAEDYARIMEALIEHHPQSVRPFVEAMGKDLLKEVATELIRKDASLLELLSEAMNLPPDAEGQCSFRVTGSVPGEIEVWCVEGPSIGTVNHQEL</sequence>
<dbReference type="RefSeq" id="XP_035695083.1">
    <property type="nucleotide sequence ID" value="XM_035839190.1"/>
</dbReference>
<name>A0A9J7M5U0_BRAFL</name>
<dbReference type="GeneID" id="118428906"/>
<evidence type="ECO:0000256" key="1">
    <source>
        <dbReference type="SAM" id="MobiDB-lite"/>
    </source>
</evidence>
<keyword evidence="3" id="KW-1185">Reference proteome</keyword>
<dbReference type="OrthoDB" id="9999108at2759"/>
<feature type="region of interest" description="Disordered" evidence="1">
    <location>
        <begin position="1"/>
        <end position="33"/>
    </location>
</feature>
<proteinExistence type="predicted"/>
<accession>A0A9J7M5U0</accession>
<feature type="transmembrane region" description="Helical" evidence="2">
    <location>
        <begin position="39"/>
        <end position="58"/>
    </location>
</feature>
<dbReference type="OMA" id="VLYVEWN"/>
<dbReference type="KEGG" id="bfo:118428906"/>
<keyword evidence="2" id="KW-1133">Transmembrane helix</keyword>
<organism evidence="3 4">
    <name type="scientific">Branchiostoma floridae</name>
    <name type="common">Florida lancelet</name>
    <name type="synonym">Amphioxus</name>
    <dbReference type="NCBI Taxonomy" id="7739"/>
    <lineage>
        <taxon>Eukaryota</taxon>
        <taxon>Metazoa</taxon>
        <taxon>Chordata</taxon>
        <taxon>Cephalochordata</taxon>
        <taxon>Leptocardii</taxon>
        <taxon>Amphioxiformes</taxon>
        <taxon>Branchiostomatidae</taxon>
        <taxon>Branchiostoma</taxon>
    </lineage>
</organism>
<keyword evidence="2" id="KW-0812">Transmembrane</keyword>
<evidence type="ECO:0000256" key="2">
    <source>
        <dbReference type="SAM" id="Phobius"/>
    </source>
</evidence>
<keyword evidence="2" id="KW-0472">Membrane</keyword>
<evidence type="ECO:0000313" key="3">
    <source>
        <dbReference type="Proteomes" id="UP000001554"/>
    </source>
</evidence>
<protein>
    <submittedName>
        <fullName evidence="4">Uncharacterized protein LOC118428906</fullName>
    </submittedName>
</protein>
<evidence type="ECO:0000313" key="4">
    <source>
        <dbReference type="RefSeq" id="XP_035695083.1"/>
    </source>
</evidence>
<dbReference type="Proteomes" id="UP000001554">
    <property type="component" value="Chromosome 13"/>
</dbReference>
<gene>
    <name evidence="4" type="primary">LOC118428906</name>
</gene>
<reference evidence="4" key="2">
    <citation type="submission" date="2025-08" db="UniProtKB">
        <authorList>
            <consortium name="RefSeq"/>
        </authorList>
    </citation>
    <scope>IDENTIFICATION</scope>
    <source>
        <strain evidence="4">S238N-H82</strain>
        <tissue evidence="4">Testes</tissue>
    </source>
</reference>
<reference evidence="3" key="1">
    <citation type="journal article" date="2020" name="Nat. Ecol. Evol.">
        <title>Deeply conserved synteny resolves early events in vertebrate evolution.</title>
        <authorList>
            <person name="Simakov O."/>
            <person name="Marletaz F."/>
            <person name="Yue J.X."/>
            <person name="O'Connell B."/>
            <person name="Jenkins J."/>
            <person name="Brandt A."/>
            <person name="Calef R."/>
            <person name="Tung C.H."/>
            <person name="Huang T.K."/>
            <person name="Schmutz J."/>
            <person name="Satoh N."/>
            <person name="Yu J.K."/>
            <person name="Putnam N.H."/>
            <person name="Green R.E."/>
            <person name="Rokhsar D.S."/>
        </authorList>
    </citation>
    <scope>NUCLEOTIDE SEQUENCE [LARGE SCALE GENOMIC DNA]</scope>
    <source>
        <strain evidence="3">S238N-H82</strain>
    </source>
</reference>
<dbReference type="AlphaFoldDB" id="A0A9J7M5U0"/>